<comment type="subcellular location">
    <subcellularLocation>
        <location evidence="4 18">Cytoplasm</location>
    </subcellularLocation>
</comment>
<sequence>MTTPHATLHVELGTRRYPILIGHHILSDQLIALLQQSLPHHGRNILVMSNPTVAAHYMEPVLQALQKADKDYRVQHVLIPDGESYKNLATYSDVMDVLVKHRFDRDCVIIALGGGVVGDLAGFVAATWQRGVQCVQIPTTLLAQVDSSVGGKTAVNHPGGKNLIGAFHQPAAVLIDTDVLTTLPQRELGAGIAEVIKYGVMADAAFFQWLQKNIQRLLDKDAEALAYAIHTSCAIKARVVAADETEQGQRALLNLGHTFGHAIEAATQYTSWLHGEAVATGMVMAARLSCLRGFIGTTYRDAIIELIAQAQLPIAPPAAMDIDTWLDLMSRDKKVKDGTMRFILPTGPGAAGIFSNVTQAELTAVITESVTRS</sequence>
<keyword evidence="15 18" id="KW-0057">Aromatic amino acid biosynthesis</keyword>
<feature type="binding site" evidence="18">
    <location>
        <position position="274"/>
    </location>
    <ligand>
        <name>Zn(2+)</name>
        <dbReference type="ChEBI" id="CHEBI:29105"/>
    </ligand>
</feature>
<comment type="catalytic activity">
    <reaction evidence="1 18">
        <text>7-phospho-2-dehydro-3-deoxy-D-arabino-heptonate = 3-dehydroquinate + phosphate</text>
        <dbReference type="Rhea" id="RHEA:21968"/>
        <dbReference type="ChEBI" id="CHEBI:32364"/>
        <dbReference type="ChEBI" id="CHEBI:43474"/>
        <dbReference type="ChEBI" id="CHEBI:58394"/>
        <dbReference type="EC" id="4.2.3.4"/>
    </reaction>
</comment>
<dbReference type="InterPro" id="IPR030963">
    <property type="entry name" value="DHQ_synth_fam"/>
</dbReference>
<comment type="cofactor">
    <cofactor evidence="2 18">
        <name>NAD(+)</name>
        <dbReference type="ChEBI" id="CHEBI:57540"/>
    </cofactor>
</comment>
<dbReference type="Pfam" id="PF01761">
    <property type="entry name" value="DHQ_synthase"/>
    <property type="match status" value="1"/>
</dbReference>
<dbReference type="InterPro" id="IPR050071">
    <property type="entry name" value="Dehydroquinate_synthase"/>
</dbReference>
<dbReference type="Gene3D" id="1.20.1090.10">
    <property type="entry name" value="Dehydroquinate synthase-like - alpha domain"/>
    <property type="match status" value="1"/>
</dbReference>
<dbReference type="Proteomes" id="UP000320359">
    <property type="component" value="Unassembled WGS sequence"/>
</dbReference>
<evidence type="ECO:0000256" key="12">
    <source>
        <dbReference type="ARBA" id="ARBA00022741"/>
    </source>
</evidence>
<evidence type="ECO:0000256" key="1">
    <source>
        <dbReference type="ARBA" id="ARBA00001393"/>
    </source>
</evidence>
<feature type="binding site" evidence="18">
    <location>
        <position position="161"/>
    </location>
    <ligand>
        <name>NAD(+)</name>
        <dbReference type="ChEBI" id="CHEBI:57540"/>
    </ligand>
</feature>
<evidence type="ECO:0000256" key="7">
    <source>
        <dbReference type="ARBA" id="ARBA00013031"/>
    </source>
</evidence>
<feature type="binding site" evidence="18">
    <location>
        <begin position="81"/>
        <end position="86"/>
    </location>
    <ligand>
        <name>NAD(+)</name>
        <dbReference type="ChEBI" id="CHEBI:57540"/>
    </ligand>
</feature>
<evidence type="ECO:0000256" key="17">
    <source>
        <dbReference type="ARBA" id="ARBA00023285"/>
    </source>
</evidence>
<evidence type="ECO:0000256" key="2">
    <source>
        <dbReference type="ARBA" id="ARBA00001911"/>
    </source>
</evidence>
<dbReference type="InterPro" id="IPR056179">
    <property type="entry name" value="DHQS_C"/>
</dbReference>
<comment type="caution">
    <text evidence="21">The sequence shown here is derived from an EMBL/GenBank/DDBJ whole genome shotgun (WGS) entry which is preliminary data.</text>
</comment>
<keyword evidence="16 18" id="KW-0456">Lyase</keyword>
<dbReference type="PIRSF" id="PIRSF001455">
    <property type="entry name" value="DHQ_synth"/>
    <property type="match status" value="1"/>
</dbReference>
<evidence type="ECO:0000256" key="8">
    <source>
        <dbReference type="ARBA" id="ARBA00017684"/>
    </source>
</evidence>
<keyword evidence="14 18" id="KW-0520">NAD</keyword>
<feature type="binding site" evidence="18">
    <location>
        <begin position="115"/>
        <end position="119"/>
    </location>
    <ligand>
        <name>NAD(+)</name>
        <dbReference type="ChEBI" id="CHEBI:57540"/>
    </ligand>
</feature>
<feature type="domain" description="3-dehydroquinate synthase N-terminal" evidence="19">
    <location>
        <begin position="77"/>
        <end position="188"/>
    </location>
</feature>
<proteinExistence type="inferred from homology"/>
<keyword evidence="12 18" id="KW-0547">Nucleotide-binding</keyword>
<accession>A0A552WZP7</accession>
<feature type="binding site" evidence="18">
    <location>
        <position position="194"/>
    </location>
    <ligand>
        <name>Zn(2+)</name>
        <dbReference type="ChEBI" id="CHEBI:29105"/>
    </ligand>
</feature>
<evidence type="ECO:0000256" key="3">
    <source>
        <dbReference type="ARBA" id="ARBA00003485"/>
    </source>
</evidence>
<evidence type="ECO:0000259" key="20">
    <source>
        <dbReference type="Pfam" id="PF24621"/>
    </source>
</evidence>
<dbReference type="GO" id="GO:0008652">
    <property type="term" value="P:amino acid biosynthetic process"/>
    <property type="evidence" value="ECO:0007669"/>
    <property type="project" value="UniProtKB-KW"/>
</dbReference>
<dbReference type="UniPathway" id="UPA00053">
    <property type="reaction ID" value="UER00085"/>
</dbReference>
<evidence type="ECO:0000256" key="14">
    <source>
        <dbReference type="ARBA" id="ARBA00023027"/>
    </source>
</evidence>
<evidence type="ECO:0000256" key="13">
    <source>
        <dbReference type="ARBA" id="ARBA00022833"/>
    </source>
</evidence>
<dbReference type="PANTHER" id="PTHR43622:SF7">
    <property type="entry name" value="3-DEHYDROQUINATE SYNTHASE, CHLOROPLASTIC"/>
    <property type="match status" value="1"/>
</dbReference>
<dbReference type="InterPro" id="IPR016037">
    <property type="entry name" value="DHQ_synth_AroB"/>
</dbReference>
<dbReference type="RefSeq" id="WP_143236092.1">
    <property type="nucleotide sequence ID" value="NZ_VJWL01000003.1"/>
</dbReference>
<evidence type="ECO:0000256" key="16">
    <source>
        <dbReference type="ARBA" id="ARBA00023239"/>
    </source>
</evidence>
<dbReference type="InterPro" id="IPR030960">
    <property type="entry name" value="DHQS/DOIS_N"/>
</dbReference>
<dbReference type="EMBL" id="VJWL01000003">
    <property type="protein sequence ID" value="TRW48300.1"/>
    <property type="molecule type" value="Genomic_DNA"/>
</dbReference>
<evidence type="ECO:0000256" key="11">
    <source>
        <dbReference type="ARBA" id="ARBA00022723"/>
    </source>
</evidence>
<dbReference type="FunFam" id="3.40.50.1970:FF:000001">
    <property type="entry name" value="3-dehydroquinate synthase"/>
    <property type="match status" value="1"/>
</dbReference>
<dbReference type="GO" id="GO:0000166">
    <property type="term" value="F:nucleotide binding"/>
    <property type="evidence" value="ECO:0007669"/>
    <property type="project" value="UniProtKB-KW"/>
</dbReference>
<comment type="cofactor">
    <cofactor evidence="18">
        <name>Co(2+)</name>
        <dbReference type="ChEBI" id="CHEBI:48828"/>
    </cofactor>
    <cofactor evidence="18">
        <name>Zn(2+)</name>
        <dbReference type="ChEBI" id="CHEBI:29105"/>
    </cofactor>
    <text evidence="18">Binds 1 divalent metal cation per subunit. Can use either Co(2+) or Zn(2+).</text>
</comment>
<keyword evidence="10 18" id="KW-0028">Amino-acid biosynthesis</keyword>
<organism evidence="21 22">
    <name type="scientific">Aliidiomarina halalkaliphila</name>
    <dbReference type="NCBI Taxonomy" id="2593535"/>
    <lineage>
        <taxon>Bacteria</taxon>
        <taxon>Pseudomonadati</taxon>
        <taxon>Pseudomonadota</taxon>
        <taxon>Gammaproteobacteria</taxon>
        <taxon>Alteromonadales</taxon>
        <taxon>Idiomarinaceae</taxon>
        <taxon>Aliidiomarina</taxon>
    </lineage>
</organism>
<comment type="pathway">
    <text evidence="5 18">Metabolic intermediate biosynthesis; chorismate biosynthesis; chorismate from D-erythrose 4-phosphate and phosphoenolpyruvate: step 2/7.</text>
</comment>
<dbReference type="EC" id="4.2.3.4" evidence="7 18"/>
<dbReference type="GO" id="GO:0009423">
    <property type="term" value="P:chorismate biosynthetic process"/>
    <property type="evidence" value="ECO:0007669"/>
    <property type="project" value="UniProtKB-UniRule"/>
</dbReference>
<evidence type="ECO:0000313" key="22">
    <source>
        <dbReference type="Proteomes" id="UP000320359"/>
    </source>
</evidence>
<evidence type="ECO:0000256" key="9">
    <source>
        <dbReference type="ARBA" id="ARBA00022490"/>
    </source>
</evidence>
<dbReference type="GO" id="GO:0009073">
    <property type="term" value="P:aromatic amino acid family biosynthetic process"/>
    <property type="evidence" value="ECO:0007669"/>
    <property type="project" value="UniProtKB-KW"/>
</dbReference>
<name>A0A552WZP7_9GAMM</name>
<feature type="binding site" evidence="18">
    <location>
        <position position="152"/>
    </location>
    <ligand>
        <name>NAD(+)</name>
        <dbReference type="ChEBI" id="CHEBI:57540"/>
    </ligand>
</feature>
<dbReference type="GO" id="GO:0046872">
    <property type="term" value="F:metal ion binding"/>
    <property type="evidence" value="ECO:0007669"/>
    <property type="project" value="UniProtKB-KW"/>
</dbReference>
<evidence type="ECO:0000256" key="4">
    <source>
        <dbReference type="ARBA" id="ARBA00004496"/>
    </source>
</evidence>
<evidence type="ECO:0000313" key="21">
    <source>
        <dbReference type="EMBL" id="TRW48300.1"/>
    </source>
</evidence>
<evidence type="ECO:0000256" key="5">
    <source>
        <dbReference type="ARBA" id="ARBA00004661"/>
    </source>
</evidence>
<comment type="caution">
    <text evidence="18">Lacks conserved residue(s) required for the propagation of feature annotation.</text>
</comment>
<comment type="function">
    <text evidence="3 18">Catalyzes the conversion of 3-deoxy-D-arabino-heptulosonate 7-phosphate (DAHP) to dehydroquinate (DHQ).</text>
</comment>
<keyword evidence="13 18" id="KW-0862">Zinc</keyword>
<dbReference type="CDD" id="cd08195">
    <property type="entry name" value="DHQS"/>
    <property type="match status" value="1"/>
</dbReference>
<feature type="binding site" evidence="18">
    <location>
        <begin position="139"/>
        <end position="140"/>
    </location>
    <ligand>
        <name>NAD(+)</name>
        <dbReference type="ChEBI" id="CHEBI:57540"/>
    </ligand>
</feature>
<keyword evidence="17 18" id="KW-0170">Cobalt</keyword>
<protein>
    <recommendedName>
        <fullName evidence="8 18">3-dehydroquinate synthase</fullName>
        <shortName evidence="18">DHQS</shortName>
        <ecNumber evidence="7 18">4.2.3.4</ecNumber>
    </recommendedName>
</protein>
<dbReference type="GO" id="GO:0003856">
    <property type="term" value="F:3-dehydroquinate synthase activity"/>
    <property type="evidence" value="ECO:0007669"/>
    <property type="project" value="UniProtKB-UniRule"/>
</dbReference>
<evidence type="ECO:0000256" key="18">
    <source>
        <dbReference type="HAMAP-Rule" id="MF_00110"/>
    </source>
</evidence>
<feature type="domain" description="3-dehydroquinate synthase C-terminal" evidence="20">
    <location>
        <begin position="191"/>
        <end position="335"/>
    </location>
</feature>
<evidence type="ECO:0000256" key="10">
    <source>
        <dbReference type="ARBA" id="ARBA00022605"/>
    </source>
</evidence>
<evidence type="ECO:0000256" key="15">
    <source>
        <dbReference type="ARBA" id="ARBA00023141"/>
    </source>
</evidence>
<dbReference type="Pfam" id="PF24621">
    <property type="entry name" value="DHQS_C"/>
    <property type="match status" value="1"/>
</dbReference>
<dbReference type="SUPFAM" id="SSF56796">
    <property type="entry name" value="Dehydroquinate synthase-like"/>
    <property type="match status" value="1"/>
</dbReference>
<dbReference type="HAMAP" id="MF_00110">
    <property type="entry name" value="DHQ_synthase"/>
    <property type="match status" value="1"/>
</dbReference>
<comment type="similarity">
    <text evidence="6 18">Belongs to the sugar phosphate cyclases superfamily. Dehydroquinate synthase family.</text>
</comment>
<dbReference type="AlphaFoldDB" id="A0A552WZP7"/>
<keyword evidence="9 18" id="KW-0963">Cytoplasm</keyword>
<feature type="binding site" evidence="18">
    <location>
        <position position="257"/>
    </location>
    <ligand>
        <name>Zn(2+)</name>
        <dbReference type="ChEBI" id="CHEBI:29105"/>
    </ligand>
</feature>
<evidence type="ECO:0000256" key="6">
    <source>
        <dbReference type="ARBA" id="ARBA00005412"/>
    </source>
</evidence>
<reference evidence="21 22" key="1">
    <citation type="submission" date="2019-07" db="EMBL/GenBank/DDBJ databases">
        <authorList>
            <person name="Yang M."/>
            <person name="Zhao D."/>
            <person name="Xiang H."/>
        </authorList>
    </citation>
    <scope>NUCLEOTIDE SEQUENCE [LARGE SCALE GENOMIC DNA]</scope>
    <source>
        <strain evidence="21 22">IM1326</strain>
    </source>
</reference>
<dbReference type="GO" id="GO:0005737">
    <property type="term" value="C:cytoplasm"/>
    <property type="evidence" value="ECO:0007669"/>
    <property type="project" value="UniProtKB-SubCell"/>
</dbReference>
<dbReference type="OrthoDB" id="9806583at2"/>
<gene>
    <name evidence="18 21" type="primary">aroB</name>
    <name evidence="21" type="ORF">FM042_08945</name>
</gene>
<dbReference type="NCBIfam" id="TIGR01357">
    <property type="entry name" value="aroB"/>
    <property type="match status" value="1"/>
</dbReference>
<dbReference type="PANTHER" id="PTHR43622">
    <property type="entry name" value="3-DEHYDROQUINATE SYNTHASE"/>
    <property type="match status" value="1"/>
</dbReference>
<keyword evidence="11 18" id="KW-0479">Metal-binding</keyword>
<dbReference type="Gene3D" id="3.40.50.1970">
    <property type="match status" value="1"/>
</dbReference>
<keyword evidence="22" id="KW-1185">Reference proteome</keyword>
<evidence type="ECO:0000259" key="19">
    <source>
        <dbReference type="Pfam" id="PF01761"/>
    </source>
</evidence>